<dbReference type="EMBL" id="JANJYI010000008">
    <property type="protein sequence ID" value="KAK2639188.1"/>
    <property type="molecule type" value="Genomic_DNA"/>
</dbReference>
<feature type="transmembrane region" description="Helical" evidence="1">
    <location>
        <begin position="48"/>
        <end position="66"/>
    </location>
</feature>
<keyword evidence="1" id="KW-0472">Membrane</keyword>
<feature type="transmembrane region" description="Helical" evidence="1">
    <location>
        <begin position="86"/>
        <end position="108"/>
    </location>
</feature>
<name>A0AAD9TP13_9ROSI</name>
<sequence>MESFEFLSDPVLVEELLLFAAQLLLFFKDRHSLEKEWGQFFSDDLFSLEVKVFFEYIVMYLCGLLSPVLKLALSPKTLNFNFLPIWIARLFSFHEMPVWLLTALLNLAHGL</sequence>
<protein>
    <submittedName>
        <fullName evidence="2">Uncharacterized protein</fullName>
    </submittedName>
</protein>
<keyword evidence="1" id="KW-0812">Transmembrane</keyword>
<dbReference type="Proteomes" id="UP001280121">
    <property type="component" value="Unassembled WGS sequence"/>
</dbReference>
<evidence type="ECO:0000313" key="3">
    <source>
        <dbReference type="Proteomes" id="UP001280121"/>
    </source>
</evidence>
<gene>
    <name evidence="2" type="ORF">Ddye_026983</name>
</gene>
<evidence type="ECO:0000313" key="2">
    <source>
        <dbReference type="EMBL" id="KAK2639188.1"/>
    </source>
</evidence>
<dbReference type="AlphaFoldDB" id="A0AAD9TP13"/>
<comment type="caution">
    <text evidence="2">The sequence shown here is derived from an EMBL/GenBank/DDBJ whole genome shotgun (WGS) entry which is preliminary data.</text>
</comment>
<keyword evidence="3" id="KW-1185">Reference proteome</keyword>
<reference evidence="2" key="1">
    <citation type="journal article" date="2023" name="Plant J.">
        <title>Genome sequences and population genomics provide insights into the demographic history, inbreeding, and mutation load of two 'living fossil' tree species of Dipteronia.</title>
        <authorList>
            <person name="Feng Y."/>
            <person name="Comes H.P."/>
            <person name="Chen J."/>
            <person name="Zhu S."/>
            <person name="Lu R."/>
            <person name="Zhang X."/>
            <person name="Li P."/>
            <person name="Qiu J."/>
            <person name="Olsen K.M."/>
            <person name="Qiu Y."/>
        </authorList>
    </citation>
    <scope>NUCLEOTIDE SEQUENCE</scope>
    <source>
        <strain evidence="2">KIB01</strain>
    </source>
</reference>
<evidence type="ECO:0000256" key="1">
    <source>
        <dbReference type="SAM" id="Phobius"/>
    </source>
</evidence>
<proteinExistence type="predicted"/>
<keyword evidence="1" id="KW-1133">Transmembrane helix</keyword>
<accession>A0AAD9TP13</accession>
<organism evidence="2 3">
    <name type="scientific">Dipteronia dyeriana</name>
    <dbReference type="NCBI Taxonomy" id="168575"/>
    <lineage>
        <taxon>Eukaryota</taxon>
        <taxon>Viridiplantae</taxon>
        <taxon>Streptophyta</taxon>
        <taxon>Embryophyta</taxon>
        <taxon>Tracheophyta</taxon>
        <taxon>Spermatophyta</taxon>
        <taxon>Magnoliopsida</taxon>
        <taxon>eudicotyledons</taxon>
        <taxon>Gunneridae</taxon>
        <taxon>Pentapetalae</taxon>
        <taxon>rosids</taxon>
        <taxon>malvids</taxon>
        <taxon>Sapindales</taxon>
        <taxon>Sapindaceae</taxon>
        <taxon>Hippocastanoideae</taxon>
        <taxon>Acereae</taxon>
        <taxon>Dipteronia</taxon>
    </lineage>
</organism>